<evidence type="ECO:0000256" key="2">
    <source>
        <dbReference type="ARBA" id="ARBA00022448"/>
    </source>
</evidence>
<name>A0ABP1G178_9CHLO</name>
<evidence type="ECO:0000256" key="8">
    <source>
        <dbReference type="SAM" id="MobiDB-lite"/>
    </source>
</evidence>
<evidence type="ECO:0000256" key="4">
    <source>
        <dbReference type="ARBA" id="ARBA00022737"/>
    </source>
</evidence>
<keyword evidence="10" id="KW-1185">Reference proteome</keyword>
<dbReference type="PRINTS" id="PR00926">
    <property type="entry name" value="MITOCARRIER"/>
</dbReference>
<protein>
    <submittedName>
        <fullName evidence="9">G6124 protein</fullName>
    </submittedName>
</protein>
<gene>
    <name evidence="9" type="primary">g6124</name>
    <name evidence="9" type="ORF">VP750_LOCUS5246</name>
</gene>
<feature type="repeat" description="Solcar" evidence="6">
    <location>
        <begin position="37"/>
        <end position="121"/>
    </location>
</feature>
<evidence type="ECO:0000256" key="7">
    <source>
        <dbReference type="RuleBase" id="RU000488"/>
    </source>
</evidence>
<evidence type="ECO:0000313" key="10">
    <source>
        <dbReference type="Proteomes" id="UP001497392"/>
    </source>
</evidence>
<comment type="similarity">
    <text evidence="7">Belongs to the mitochondrial carrier (TC 2.A.29) family.</text>
</comment>
<comment type="subcellular location">
    <subcellularLocation>
        <location evidence="1">Membrane</location>
        <topology evidence="1">Multi-pass membrane protein</topology>
    </subcellularLocation>
</comment>
<feature type="compositionally biased region" description="Polar residues" evidence="8">
    <location>
        <begin position="1"/>
        <end position="19"/>
    </location>
</feature>
<keyword evidence="4" id="KW-0677">Repeat</keyword>
<keyword evidence="2 7" id="KW-0813">Transport</keyword>
<evidence type="ECO:0000256" key="6">
    <source>
        <dbReference type="PROSITE-ProRule" id="PRU00282"/>
    </source>
</evidence>
<feature type="region of interest" description="Disordered" evidence="8">
    <location>
        <begin position="173"/>
        <end position="201"/>
    </location>
</feature>
<feature type="region of interest" description="Disordered" evidence="8">
    <location>
        <begin position="1"/>
        <end position="29"/>
    </location>
</feature>
<dbReference type="Gene3D" id="1.50.40.10">
    <property type="entry name" value="Mitochondrial carrier domain"/>
    <property type="match status" value="1"/>
</dbReference>
<dbReference type="InterPro" id="IPR023395">
    <property type="entry name" value="MCP_dom_sf"/>
</dbReference>
<organism evidence="9 10">
    <name type="scientific">Coccomyxa viridis</name>
    <dbReference type="NCBI Taxonomy" id="1274662"/>
    <lineage>
        <taxon>Eukaryota</taxon>
        <taxon>Viridiplantae</taxon>
        <taxon>Chlorophyta</taxon>
        <taxon>core chlorophytes</taxon>
        <taxon>Trebouxiophyceae</taxon>
        <taxon>Trebouxiophyceae incertae sedis</taxon>
        <taxon>Coccomyxaceae</taxon>
        <taxon>Coccomyxa</taxon>
    </lineage>
</organism>
<evidence type="ECO:0000256" key="3">
    <source>
        <dbReference type="ARBA" id="ARBA00022692"/>
    </source>
</evidence>
<sequence>MLEVAVSQQDGVEQGSIRSKSGEDHVHTTQESLRGLPTFAKELLAGGVAGGLAKTMVAPLERVKILFQTGSMRGRGIGETLLHIVQQEGPAGLFRGNGASVLRIVPYAALHFGAYEHYREILVKAAASMSKSSVSNYTVPPALDLVAGSAAGATAVLVTYPLDLVRTRLAYGMDSGSSSNSRGSSESQASSTGRLVQSSTSGGQRLTIRGVLTTTLRTEGFVGLYKGIGPTLFGILPYAGLKFYVYQSLKQHYRLWIEEGGGARGDHLQKLPVPVMLMFGACSGLVAQTVTYPFDVVRRQMQVQGLKHLKEGGAQQQEGQQIRSTLQGLRMIVRQQGPRALFAGLSLNYIKVVPSTAIGFTIYDALKQYLGLPQHL</sequence>
<dbReference type="EMBL" id="CAXHTA020000009">
    <property type="protein sequence ID" value="CAL5223587.1"/>
    <property type="molecule type" value="Genomic_DNA"/>
</dbReference>
<evidence type="ECO:0000256" key="5">
    <source>
        <dbReference type="ARBA" id="ARBA00023136"/>
    </source>
</evidence>
<feature type="repeat" description="Solcar" evidence="6">
    <location>
        <begin position="139"/>
        <end position="252"/>
    </location>
</feature>
<keyword evidence="5 6" id="KW-0472">Membrane</keyword>
<accession>A0ABP1G178</accession>
<dbReference type="SUPFAM" id="SSF103506">
    <property type="entry name" value="Mitochondrial carrier"/>
    <property type="match status" value="1"/>
</dbReference>
<feature type="repeat" description="Solcar" evidence="6">
    <location>
        <begin position="271"/>
        <end position="369"/>
    </location>
</feature>
<dbReference type="PANTHER" id="PTHR24089">
    <property type="entry name" value="SOLUTE CARRIER FAMILY 25"/>
    <property type="match status" value="1"/>
</dbReference>
<proteinExistence type="inferred from homology"/>
<dbReference type="InterPro" id="IPR018108">
    <property type="entry name" value="MCP_transmembrane"/>
</dbReference>
<reference evidence="9 10" key="1">
    <citation type="submission" date="2024-06" db="EMBL/GenBank/DDBJ databases">
        <authorList>
            <person name="Kraege A."/>
            <person name="Thomma B."/>
        </authorList>
    </citation>
    <scope>NUCLEOTIDE SEQUENCE [LARGE SCALE GENOMIC DNA]</scope>
</reference>
<evidence type="ECO:0000256" key="1">
    <source>
        <dbReference type="ARBA" id="ARBA00004141"/>
    </source>
</evidence>
<feature type="compositionally biased region" description="Low complexity" evidence="8">
    <location>
        <begin position="173"/>
        <end position="193"/>
    </location>
</feature>
<dbReference type="PROSITE" id="PS50920">
    <property type="entry name" value="SOLCAR"/>
    <property type="match status" value="3"/>
</dbReference>
<dbReference type="Proteomes" id="UP001497392">
    <property type="component" value="Unassembled WGS sequence"/>
</dbReference>
<evidence type="ECO:0000313" key="9">
    <source>
        <dbReference type="EMBL" id="CAL5223587.1"/>
    </source>
</evidence>
<dbReference type="Pfam" id="PF00153">
    <property type="entry name" value="Mito_carr"/>
    <property type="match status" value="3"/>
</dbReference>
<dbReference type="InterPro" id="IPR002067">
    <property type="entry name" value="MCP"/>
</dbReference>
<comment type="caution">
    <text evidence="9">The sequence shown here is derived from an EMBL/GenBank/DDBJ whole genome shotgun (WGS) entry which is preliminary data.</text>
</comment>
<keyword evidence="3 6" id="KW-0812">Transmembrane</keyword>